<dbReference type="InterPro" id="IPR043504">
    <property type="entry name" value="Peptidase_S1_PA_chymotrypsin"/>
</dbReference>
<reference evidence="2" key="1">
    <citation type="journal article" date="2019" name="bioRxiv">
        <title>The Genome of the Zebra Mussel, Dreissena polymorpha: A Resource for Invasive Species Research.</title>
        <authorList>
            <person name="McCartney M.A."/>
            <person name="Auch B."/>
            <person name="Kono T."/>
            <person name="Mallez S."/>
            <person name="Zhang Y."/>
            <person name="Obille A."/>
            <person name="Becker A."/>
            <person name="Abrahante J.E."/>
            <person name="Garbe J."/>
            <person name="Badalamenti J.P."/>
            <person name="Herman A."/>
            <person name="Mangelson H."/>
            <person name="Liachko I."/>
            <person name="Sullivan S."/>
            <person name="Sone E.D."/>
            <person name="Koren S."/>
            <person name="Silverstein K.A.T."/>
            <person name="Beckman K.B."/>
            <person name="Gohl D.M."/>
        </authorList>
    </citation>
    <scope>NUCLEOTIDE SEQUENCE</scope>
    <source>
        <strain evidence="2">Duluth1</strain>
        <tissue evidence="2">Whole animal</tissue>
    </source>
</reference>
<evidence type="ECO:0000313" key="2">
    <source>
        <dbReference type="EMBL" id="KAH3893073.1"/>
    </source>
</evidence>
<dbReference type="SUPFAM" id="SSF50494">
    <property type="entry name" value="Trypsin-like serine proteases"/>
    <property type="match status" value="1"/>
</dbReference>
<accession>A0A9D4NAZ9</accession>
<sequence>MTEYVNTICIKPDYTAPDHSSCVVAGWGKLSQGAEFSAEKPHHASVKIVPTSVCAVNYDKLEGVPRQVIDESVICANDAGRDACEVVRLNYSACKMTCS</sequence>
<proteinExistence type="predicted"/>
<dbReference type="Gene3D" id="2.40.10.10">
    <property type="entry name" value="Trypsin-like serine proteases"/>
    <property type="match status" value="1"/>
</dbReference>
<evidence type="ECO:0000259" key="1">
    <source>
        <dbReference type="Pfam" id="PF00089"/>
    </source>
</evidence>
<feature type="domain" description="Peptidase S1" evidence="1">
    <location>
        <begin position="2"/>
        <end position="85"/>
    </location>
</feature>
<dbReference type="Pfam" id="PF00089">
    <property type="entry name" value="Trypsin"/>
    <property type="match status" value="1"/>
</dbReference>
<dbReference type="InterPro" id="IPR009003">
    <property type="entry name" value="Peptidase_S1_PA"/>
</dbReference>
<keyword evidence="3" id="KW-1185">Reference proteome</keyword>
<reference evidence="2" key="2">
    <citation type="submission" date="2020-11" db="EMBL/GenBank/DDBJ databases">
        <authorList>
            <person name="McCartney M.A."/>
            <person name="Auch B."/>
            <person name="Kono T."/>
            <person name="Mallez S."/>
            <person name="Becker A."/>
            <person name="Gohl D.M."/>
            <person name="Silverstein K.A.T."/>
            <person name="Koren S."/>
            <person name="Bechman K.B."/>
            <person name="Herman A."/>
            <person name="Abrahante J.E."/>
            <person name="Garbe J."/>
        </authorList>
    </citation>
    <scope>NUCLEOTIDE SEQUENCE</scope>
    <source>
        <strain evidence="2">Duluth1</strain>
        <tissue evidence="2">Whole animal</tissue>
    </source>
</reference>
<dbReference type="AlphaFoldDB" id="A0A9D4NAZ9"/>
<protein>
    <recommendedName>
        <fullName evidence="1">Peptidase S1 domain-containing protein</fullName>
    </recommendedName>
</protein>
<dbReference type="GO" id="GO:0006508">
    <property type="term" value="P:proteolysis"/>
    <property type="evidence" value="ECO:0007669"/>
    <property type="project" value="InterPro"/>
</dbReference>
<dbReference type="InterPro" id="IPR001254">
    <property type="entry name" value="Trypsin_dom"/>
</dbReference>
<evidence type="ECO:0000313" key="3">
    <source>
        <dbReference type="Proteomes" id="UP000828390"/>
    </source>
</evidence>
<dbReference type="GO" id="GO:0004252">
    <property type="term" value="F:serine-type endopeptidase activity"/>
    <property type="evidence" value="ECO:0007669"/>
    <property type="project" value="InterPro"/>
</dbReference>
<comment type="caution">
    <text evidence="2">The sequence shown here is derived from an EMBL/GenBank/DDBJ whole genome shotgun (WGS) entry which is preliminary data.</text>
</comment>
<gene>
    <name evidence="2" type="ORF">DPMN_017214</name>
</gene>
<organism evidence="2 3">
    <name type="scientific">Dreissena polymorpha</name>
    <name type="common">Zebra mussel</name>
    <name type="synonym">Mytilus polymorpha</name>
    <dbReference type="NCBI Taxonomy" id="45954"/>
    <lineage>
        <taxon>Eukaryota</taxon>
        <taxon>Metazoa</taxon>
        <taxon>Spiralia</taxon>
        <taxon>Lophotrochozoa</taxon>
        <taxon>Mollusca</taxon>
        <taxon>Bivalvia</taxon>
        <taxon>Autobranchia</taxon>
        <taxon>Heteroconchia</taxon>
        <taxon>Euheterodonta</taxon>
        <taxon>Imparidentia</taxon>
        <taxon>Neoheterodontei</taxon>
        <taxon>Myida</taxon>
        <taxon>Dreissenoidea</taxon>
        <taxon>Dreissenidae</taxon>
        <taxon>Dreissena</taxon>
    </lineage>
</organism>
<dbReference type="Proteomes" id="UP000828390">
    <property type="component" value="Unassembled WGS sequence"/>
</dbReference>
<name>A0A9D4NAZ9_DREPO</name>
<dbReference type="EMBL" id="JAIWYP010000001">
    <property type="protein sequence ID" value="KAH3893073.1"/>
    <property type="molecule type" value="Genomic_DNA"/>
</dbReference>